<evidence type="ECO:0000313" key="3">
    <source>
        <dbReference type="EMBL" id="MBO1305276.1"/>
    </source>
</evidence>
<keyword evidence="4" id="KW-1185">Reference proteome</keyword>
<dbReference type="InterPro" id="IPR011051">
    <property type="entry name" value="RmlC_Cupin_sf"/>
</dbReference>
<feature type="domain" description="AraC-type arabinose-binding/dimerisation" evidence="2">
    <location>
        <begin position="53"/>
        <end position="112"/>
    </location>
</feature>
<proteinExistence type="predicted"/>
<comment type="caution">
    <text evidence="3">The sequence shown here is derived from an EMBL/GenBank/DDBJ whole genome shotgun (WGS) entry which is preliminary data.</text>
</comment>
<dbReference type="InterPro" id="IPR003313">
    <property type="entry name" value="AraC-bd"/>
</dbReference>
<reference evidence="3 4" key="1">
    <citation type="submission" date="2021-03" db="EMBL/GenBank/DDBJ databases">
        <title>Enterococcal diversity collection.</title>
        <authorList>
            <person name="Gilmore M.S."/>
            <person name="Schwartzman J."/>
            <person name="Van Tyne D."/>
            <person name="Martin M."/>
            <person name="Earl A.M."/>
            <person name="Manson A.L."/>
            <person name="Straub T."/>
            <person name="Salamzade R."/>
            <person name="Saavedra J."/>
            <person name="Lebreton F."/>
            <person name="Prichula J."/>
            <person name="Schaufler K."/>
            <person name="Gaca A."/>
            <person name="Sgardioli B."/>
            <person name="Wagenaar J."/>
            <person name="Strong T."/>
        </authorList>
    </citation>
    <scope>NUCLEOTIDE SEQUENCE [LARGE SCALE GENOMIC DNA]</scope>
    <source>
        <strain evidence="3 4">669A</strain>
    </source>
</reference>
<dbReference type="InterPro" id="IPR047263">
    <property type="entry name" value="HNL-like_cupin"/>
</dbReference>
<gene>
    <name evidence="3" type="ORF">JZO70_03825</name>
</gene>
<keyword evidence="1" id="KW-0238">DNA-binding</keyword>
<accession>A0ABS3L6M6</accession>
<dbReference type="EMBL" id="JAFREM010000004">
    <property type="protein sequence ID" value="MBO1305276.1"/>
    <property type="molecule type" value="Genomic_DNA"/>
</dbReference>
<protein>
    <submittedName>
        <fullName evidence="3">Cupin domain-containing protein</fullName>
    </submittedName>
</protein>
<sequence>MEMDKMKKLPEKLVSIGQTNELAAKFFEGNSYLSDVVNDPRVDVGIANVIQEPASRTNWHVHKNGYQILLVTKGCGLYQEEGHEIRVLSPGDVVITHPDIKHWHGAAENEWFEHLAITKGNVQWLEAVSSEAFEAI</sequence>
<dbReference type="Gene3D" id="2.60.120.10">
    <property type="entry name" value="Jelly Rolls"/>
    <property type="match status" value="1"/>
</dbReference>
<evidence type="ECO:0000313" key="4">
    <source>
        <dbReference type="Proteomes" id="UP000664601"/>
    </source>
</evidence>
<dbReference type="PANTHER" id="PTHR43698">
    <property type="entry name" value="RIBD C-TERMINAL DOMAIN CONTAINING PROTEIN"/>
    <property type="match status" value="1"/>
</dbReference>
<dbReference type="InterPro" id="IPR014710">
    <property type="entry name" value="RmlC-like_jellyroll"/>
</dbReference>
<dbReference type="Proteomes" id="UP000664601">
    <property type="component" value="Unassembled WGS sequence"/>
</dbReference>
<evidence type="ECO:0000259" key="2">
    <source>
        <dbReference type="Pfam" id="PF02311"/>
    </source>
</evidence>
<dbReference type="Pfam" id="PF02311">
    <property type="entry name" value="AraC_binding"/>
    <property type="match status" value="1"/>
</dbReference>
<dbReference type="CDD" id="cd02233">
    <property type="entry name" value="cupin_HNL-like"/>
    <property type="match status" value="1"/>
</dbReference>
<dbReference type="PANTHER" id="PTHR43698:SF1">
    <property type="entry name" value="BLL4564 PROTEIN"/>
    <property type="match status" value="1"/>
</dbReference>
<name>A0ABS3L6M6_9ENTE</name>
<evidence type="ECO:0000256" key="1">
    <source>
        <dbReference type="ARBA" id="ARBA00023125"/>
    </source>
</evidence>
<dbReference type="SUPFAM" id="SSF51182">
    <property type="entry name" value="RmlC-like cupins"/>
    <property type="match status" value="1"/>
</dbReference>
<organism evidence="3 4">
    <name type="scientific">Candidatus Enterococcus moelleringii</name>
    <dbReference type="NCBI Taxonomy" id="2815325"/>
    <lineage>
        <taxon>Bacteria</taxon>
        <taxon>Bacillati</taxon>
        <taxon>Bacillota</taxon>
        <taxon>Bacilli</taxon>
        <taxon>Lactobacillales</taxon>
        <taxon>Enterococcaceae</taxon>
        <taxon>Enterococcus</taxon>
    </lineage>
</organism>